<evidence type="ECO:0000313" key="10">
    <source>
        <dbReference type="EMBL" id="MBQ0928905.1"/>
    </source>
</evidence>
<dbReference type="PRINTS" id="PR00131">
    <property type="entry name" value="GLHYDRLASE1"/>
</dbReference>
<accession>A0A941B9M4</accession>
<evidence type="ECO:0000256" key="4">
    <source>
        <dbReference type="ARBA" id="ARBA00023277"/>
    </source>
</evidence>
<evidence type="ECO:0000256" key="5">
    <source>
        <dbReference type="ARBA" id="ARBA00023295"/>
    </source>
</evidence>
<dbReference type="Gene3D" id="3.20.20.80">
    <property type="entry name" value="Glycosidases"/>
    <property type="match status" value="1"/>
</dbReference>
<keyword evidence="11" id="KW-1185">Reference proteome</keyword>
<dbReference type="InterPro" id="IPR017736">
    <property type="entry name" value="Glyco_hydro_1_beta-glucosidase"/>
</dbReference>
<keyword evidence="6" id="KW-0624">Polysaccharide degradation</keyword>
<comment type="catalytic activity">
    <reaction evidence="9">
        <text>Hydrolysis of terminal, non-reducing beta-D-glucosyl residues with release of beta-D-glucose.</text>
        <dbReference type="EC" id="3.2.1.21"/>
    </reaction>
</comment>
<feature type="binding site" evidence="8">
    <location>
        <position position="300"/>
    </location>
    <ligand>
        <name>substrate</name>
    </ligand>
</feature>
<comment type="caution">
    <text evidence="10">The sequence shown here is derived from an EMBL/GenBank/DDBJ whole genome shotgun (WGS) entry which is preliminary data.</text>
</comment>
<keyword evidence="5 9" id="KW-0326">Glycosidase</keyword>
<organism evidence="10 11">
    <name type="scientific">Ideonella alba</name>
    <dbReference type="NCBI Taxonomy" id="2824118"/>
    <lineage>
        <taxon>Bacteria</taxon>
        <taxon>Pseudomonadati</taxon>
        <taxon>Pseudomonadota</taxon>
        <taxon>Betaproteobacteria</taxon>
        <taxon>Burkholderiales</taxon>
        <taxon>Sphaerotilaceae</taxon>
        <taxon>Ideonella</taxon>
    </lineage>
</organism>
<sequence length="451" mass="50516">MSPLTYASPFPDHFVFGVAAASAQIEGAAFTDGKGESIWDRFARVPGSVHNGDTLDTACDHYHRFDEDFALMASMGIRHYRLSIAWPRIFPQGRGEPNPAGLDFYRRLLASLHRHGITPWVTLFHWDLPQALEDEGGWTVRSTVEAFAHYADTVVKALSPWVRHWITLNEIRCFTWLAYGVGSKAPGRREPEQVVNQTIHHALLAHGLAVRAVRLHGSDDAQVGLTDNCDVAVPVTETPADIAAATAWFVQKNAHILGAIHGGGYSAEYLARVGDAAPHVEPGDFDLISLPTDHLGLNIYTATYVRAGADGRPEALSLPANYPRADSPWLNLVPQAIYWAPRMCRELYGHRSILITENGCGYDAEPVEGGEVIDLHRRDYVRNHLREVHRALADGVPIDGYFLWSFIDNFEWEDGYARRFGIVHCDFETQVRTPKLSARWYAEVIRHRRIL</sequence>
<evidence type="ECO:0000313" key="11">
    <source>
        <dbReference type="Proteomes" id="UP000676246"/>
    </source>
</evidence>
<feature type="binding site" evidence="8">
    <location>
        <position position="404"/>
    </location>
    <ligand>
        <name>substrate</name>
    </ligand>
</feature>
<keyword evidence="4" id="KW-0119">Carbohydrate metabolism</keyword>
<dbReference type="RefSeq" id="WP_210851022.1">
    <property type="nucleotide sequence ID" value="NZ_JAGQDD010000001.1"/>
</dbReference>
<evidence type="ECO:0000256" key="9">
    <source>
        <dbReference type="RuleBase" id="RU361175"/>
    </source>
</evidence>
<proteinExistence type="inferred from homology"/>
<dbReference type="PANTHER" id="PTHR10353:SF36">
    <property type="entry name" value="LP05116P"/>
    <property type="match status" value="1"/>
</dbReference>
<keyword evidence="3" id="KW-0136">Cellulose degradation</keyword>
<evidence type="ECO:0000256" key="6">
    <source>
        <dbReference type="ARBA" id="ARBA00023326"/>
    </source>
</evidence>
<name>A0A941B9M4_9BURK</name>
<dbReference type="NCBIfam" id="TIGR03356">
    <property type="entry name" value="BGL"/>
    <property type="match status" value="1"/>
</dbReference>
<dbReference type="EC" id="3.2.1.21" evidence="9"/>
<feature type="binding site" evidence="8">
    <location>
        <position position="24"/>
    </location>
    <ligand>
        <name>substrate</name>
    </ligand>
</feature>
<feature type="binding site" evidence="8">
    <location>
        <position position="125"/>
    </location>
    <ligand>
        <name>substrate</name>
    </ligand>
</feature>
<evidence type="ECO:0000256" key="8">
    <source>
        <dbReference type="PIRSR" id="PIRSR617736-2"/>
    </source>
</evidence>
<dbReference type="GO" id="GO:0005829">
    <property type="term" value="C:cytosol"/>
    <property type="evidence" value="ECO:0007669"/>
    <property type="project" value="TreeGrafter"/>
</dbReference>
<reference evidence="10 11" key="1">
    <citation type="submission" date="2021-04" db="EMBL/GenBank/DDBJ databases">
        <title>The genome sequence of Ideonella sp. 3Y2.</title>
        <authorList>
            <person name="Liu Y."/>
        </authorList>
    </citation>
    <scope>NUCLEOTIDE SEQUENCE [LARGE SCALE GENOMIC DNA]</scope>
    <source>
        <strain evidence="10 11">3Y2</strain>
    </source>
</reference>
<dbReference type="Pfam" id="PF00232">
    <property type="entry name" value="Glyco_hydro_1"/>
    <property type="match status" value="1"/>
</dbReference>
<dbReference type="InterPro" id="IPR001360">
    <property type="entry name" value="Glyco_hydro_1"/>
</dbReference>
<dbReference type="Proteomes" id="UP000676246">
    <property type="component" value="Unassembled WGS sequence"/>
</dbReference>
<dbReference type="GO" id="GO:0030245">
    <property type="term" value="P:cellulose catabolic process"/>
    <property type="evidence" value="ECO:0007669"/>
    <property type="project" value="UniProtKB-KW"/>
</dbReference>
<dbReference type="PANTHER" id="PTHR10353">
    <property type="entry name" value="GLYCOSYL HYDROLASE"/>
    <property type="match status" value="1"/>
</dbReference>
<feature type="binding site" evidence="8">
    <location>
        <begin position="411"/>
        <end position="412"/>
    </location>
    <ligand>
        <name>substrate</name>
    </ligand>
</feature>
<evidence type="ECO:0000256" key="1">
    <source>
        <dbReference type="ARBA" id="ARBA00010838"/>
    </source>
</evidence>
<dbReference type="SUPFAM" id="SSF51445">
    <property type="entry name" value="(Trans)glycosidases"/>
    <property type="match status" value="1"/>
</dbReference>
<gene>
    <name evidence="10" type="ORF">KAK03_00305</name>
</gene>
<dbReference type="AlphaFoldDB" id="A0A941B9M4"/>
<feature type="binding site" evidence="8">
    <location>
        <position position="169"/>
    </location>
    <ligand>
        <name>substrate</name>
    </ligand>
</feature>
<feature type="active site" description="Proton donor" evidence="7">
    <location>
        <position position="170"/>
    </location>
</feature>
<evidence type="ECO:0000256" key="3">
    <source>
        <dbReference type="ARBA" id="ARBA00023001"/>
    </source>
</evidence>
<comment type="similarity">
    <text evidence="1 9">Belongs to the glycosyl hydrolase 1 family.</text>
</comment>
<keyword evidence="2 9" id="KW-0378">Hydrolase</keyword>
<evidence type="ECO:0000256" key="7">
    <source>
        <dbReference type="PIRSR" id="PIRSR617736-1"/>
    </source>
</evidence>
<feature type="active site" description="Nucleophile" evidence="7">
    <location>
        <position position="357"/>
    </location>
</feature>
<dbReference type="InterPro" id="IPR017853">
    <property type="entry name" value="GH"/>
</dbReference>
<dbReference type="FunFam" id="3.20.20.80:FF:000004">
    <property type="entry name" value="Beta-glucosidase 6-phospho-beta-glucosidase"/>
    <property type="match status" value="1"/>
</dbReference>
<evidence type="ECO:0000256" key="2">
    <source>
        <dbReference type="ARBA" id="ARBA00022801"/>
    </source>
</evidence>
<dbReference type="EMBL" id="JAGQDD010000001">
    <property type="protein sequence ID" value="MBQ0928905.1"/>
    <property type="molecule type" value="Genomic_DNA"/>
</dbReference>
<dbReference type="GO" id="GO:0008422">
    <property type="term" value="F:beta-glucosidase activity"/>
    <property type="evidence" value="ECO:0007669"/>
    <property type="project" value="UniProtKB-EC"/>
</dbReference>
<protein>
    <recommendedName>
        <fullName evidence="9">Beta-glucosidase</fullName>
        <ecNumber evidence="9">3.2.1.21</ecNumber>
    </recommendedName>
</protein>